<feature type="transmembrane region" description="Helical" evidence="1">
    <location>
        <begin position="213"/>
        <end position="231"/>
    </location>
</feature>
<evidence type="ECO:0000313" key="2">
    <source>
        <dbReference type="EMBL" id="WVX50033.1"/>
    </source>
</evidence>
<gene>
    <name evidence="2" type="ORF">ROLI_031290</name>
</gene>
<dbReference type="EMBL" id="CP143423">
    <property type="protein sequence ID" value="WVX50033.1"/>
    <property type="molecule type" value="Genomic_DNA"/>
</dbReference>
<dbReference type="Proteomes" id="UP001318682">
    <property type="component" value="Chromosome"/>
</dbReference>
<keyword evidence="1" id="KW-0472">Membrane</keyword>
<keyword evidence="3" id="KW-1185">Reference proteome</keyword>
<evidence type="ECO:0000256" key="1">
    <source>
        <dbReference type="SAM" id="Phobius"/>
    </source>
</evidence>
<proteinExistence type="predicted"/>
<evidence type="ECO:0000313" key="3">
    <source>
        <dbReference type="Proteomes" id="UP001318682"/>
    </source>
</evidence>
<reference evidence="2 3" key="1">
    <citation type="submission" date="2015-07" db="EMBL/GenBank/DDBJ databases">
        <authorList>
            <person name="Voget S."/>
            <person name="Dogs M."/>
            <person name="Brinkhoff T.H."/>
            <person name="Daniel R."/>
        </authorList>
    </citation>
    <scope>NUCLEOTIDE SEQUENCE [LARGE SCALE GENOMIC DNA]</scope>
    <source>
        <strain evidence="2 3">B14</strain>
    </source>
</reference>
<feature type="transmembrane region" description="Helical" evidence="1">
    <location>
        <begin position="121"/>
        <end position="142"/>
    </location>
</feature>
<accession>A0ABZ2BXD3</accession>
<feature type="transmembrane region" description="Helical" evidence="1">
    <location>
        <begin position="176"/>
        <end position="193"/>
    </location>
</feature>
<reference evidence="3" key="2">
    <citation type="submission" date="2024-01" db="EMBL/GenBank/DDBJ databases">
        <title>Roseobacter fucihabitans sp. nov., isolated from the brown alga Fucus spiralis.</title>
        <authorList>
            <person name="Hahnke S."/>
            <person name="Berger M."/>
            <person name="Schlingloff A."/>
            <person name="Athale I."/>
            <person name="Neumann-Schaal M."/>
            <person name="Adenaya A."/>
            <person name="Poehlein A."/>
            <person name="Daniel R."/>
            <person name="Pertersen J."/>
            <person name="Brinkhoff T."/>
        </authorList>
    </citation>
    <scope>NUCLEOTIDE SEQUENCE [LARGE SCALE GENOMIC DNA]</scope>
    <source>
        <strain evidence="3">B14</strain>
    </source>
</reference>
<protein>
    <submittedName>
        <fullName evidence="2">Uncharacterized protein</fullName>
    </submittedName>
</protein>
<organism evidence="2 3">
    <name type="scientific">Roseobacter fucihabitans</name>
    <dbReference type="NCBI Taxonomy" id="1537242"/>
    <lineage>
        <taxon>Bacteria</taxon>
        <taxon>Pseudomonadati</taxon>
        <taxon>Pseudomonadota</taxon>
        <taxon>Alphaproteobacteria</taxon>
        <taxon>Rhodobacterales</taxon>
        <taxon>Roseobacteraceae</taxon>
        <taxon>Roseobacter</taxon>
    </lineage>
</organism>
<feature type="transmembrane region" description="Helical" evidence="1">
    <location>
        <begin position="237"/>
        <end position="257"/>
    </location>
</feature>
<dbReference type="RefSeq" id="WP_187432147.1">
    <property type="nucleotide sequence ID" value="NZ_CP143423.1"/>
</dbReference>
<name>A0ABZ2BXD3_9RHOB</name>
<keyword evidence="1" id="KW-0812">Transmembrane</keyword>
<keyword evidence="1" id="KW-1133">Transmembrane helix</keyword>
<sequence>MTDQQNSIPDQPETETGFMSIFRRKAGREINITEKLLDDVGLLAQHGVRTGRVPADVSFQDIYNARIQWETKGELSPQEIGLLVEAYQKLQSQFANVTPDTLSATTPEKEGKMQTSPAGRYLFKLWITVIVMIVMVLLSNFLQFYHDFNLTDFEEEWEDWDYKVSYAYQFSQYMEPFVYGTLGALAHMLRVTARTLRDREFDPSRAPEHINRIILGTLSGGAIILFIAQITDEDGQLLQISAAALGFIAGYSVDFLFQTIDRIVEAILPQVGLSTVQLRQKNARNLDLLAQYRDLLNTETDAAKKELLKDVVSDLKRL</sequence>